<dbReference type="Gene3D" id="1.10.10.10">
    <property type="entry name" value="Winged helix-like DNA-binding domain superfamily/Winged helix DNA-binding domain"/>
    <property type="match status" value="1"/>
</dbReference>
<dbReference type="Pfam" id="PF01047">
    <property type="entry name" value="MarR"/>
    <property type="match status" value="1"/>
</dbReference>
<name>A0A7X6MP94_9MYCO</name>
<evidence type="ECO:0000313" key="2">
    <source>
        <dbReference type="EMBL" id="NKZ11433.1"/>
    </source>
</evidence>
<reference evidence="2 3" key="1">
    <citation type="submission" date="2020-04" db="EMBL/GenBank/DDBJ databases">
        <title>MicrobeNet Type strains.</title>
        <authorList>
            <person name="Nicholson A.C."/>
        </authorList>
    </citation>
    <scope>NUCLEOTIDE SEQUENCE [LARGE SCALE GENOMIC DNA]</scope>
    <source>
        <strain evidence="2 3">ATCC 700731</strain>
    </source>
</reference>
<gene>
    <name evidence="2" type="ORF">HGA11_10620</name>
</gene>
<dbReference type="GO" id="GO:0006950">
    <property type="term" value="P:response to stress"/>
    <property type="evidence" value="ECO:0007669"/>
    <property type="project" value="TreeGrafter"/>
</dbReference>
<dbReference type="InterPro" id="IPR000835">
    <property type="entry name" value="HTH_MarR-typ"/>
</dbReference>
<dbReference type="GO" id="GO:0003700">
    <property type="term" value="F:DNA-binding transcription factor activity"/>
    <property type="evidence" value="ECO:0007669"/>
    <property type="project" value="InterPro"/>
</dbReference>
<organism evidence="2 3">
    <name type="scientific">Mycolicibacterium septicum DSM 44393</name>
    <dbReference type="NCBI Taxonomy" id="1341646"/>
    <lineage>
        <taxon>Bacteria</taxon>
        <taxon>Bacillati</taxon>
        <taxon>Actinomycetota</taxon>
        <taxon>Actinomycetes</taxon>
        <taxon>Mycobacteriales</taxon>
        <taxon>Mycobacteriaceae</taxon>
        <taxon>Mycolicibacterium</taxon>
    </lineage>
</organism>
<dbReference type="InterPro" id="IPR036388">
    <property type="entry name" value="WH-like_DNA-bd_sf"/>
</dbReference>
<dbReference type="InterPro" id="IPR039422">
    <property type="entry name" value="MarR/SlyA-like"/>
</dbReference>
<dbReference type="RefSeq" id="WP_044517336.1">
    <property type="nucleotide sequence ID" value="NZ_HG322951.1"/>
</dbReference>
<proteinExistence type="predicted"/>
<dbReference type="SMART" id="SM00347">
    <property type="entry name" value="HTH_MARR"/>
    <property type="match status" value="1"/>
</dbReference>
<dbReference type="PANTHER" id="PTHR33164">
    <property type="entry name" value="TRANSCRIPTIONAL REGULATOR, MARR FAMILY"/>
    <property type="match status" value="1"/>
</dbReference>
<dbReference type="InterPro" id="IPR036390">
    <property type="entry name" value="WH_DNA-bd_sf"/>
</dbReference>
<evidence type="ECO:0000259" key="1">
    <source>
        <dbReference type="SMART" id="SM00347"/>
    </source>
</evidence>
<dbReference type="SUPFAM" id="SSF46785">
    <property type="entry name" value="Winged helix' DNA-binding domain"/>
    <property type="match status" value="1"/>
</dbReference>
<feature type="domain" description="HTH marR-type" evidence="1">
    <location>
        <begin position="31"/>
        <end position="129"/>
    </location>
</feature>
<dbReference type="PANTHER" id="PTHR33164:SF43">
    <property type="entry name" value="HTH-TYPE TRANSCRIPTIONAL REPRESSOR YETL"/>
    <property type="match status" value="1"/>
</dbReference>
<comment type="caution">
    <text evidence="2">The sequence shown here is derived from an EMBL/GenBank/DDBJ whole genome shotgun (WGS) entry which is preliminary data.</text>
</comment>
<sequence length="165" mass="17672">MSKQPPGAGNDATLRTALQDLRIALALSTRKVAAIAGLKDSDLEVLDVLTRGGPQSPTALARRLSMQPATMTGVLRRLEDAQWVVRRHQDHDRRSVEIESVGFARLSDIYRDGSSRLDALQASMTPSQVAAVLAYLNDACALVAEATRALDDSPQAHGATKAARS</sequence>
<accession>A0A7X6MP94</accession>
<protein>
    <submittedName>
        <fullName evidence="2">MarR family transcriptional regulator</fullName>
    </submittedName>
</protein>
<dbReference type="AlphaFoldDB" id="A0A7X6MP94"/>
<dbReference type="EMBL" id="JAAXPJ010000003">
    <property type="protein sequence ID" value="NKZ11433.1"/>
    <property type="molecule type" value="Genomic_DNA"/>
</dbReference>
<dbReference type="Proteomes" id="UP000518188">
    <property type="component" value="Unassembled WGS sequence"/>
</dbReference>
<evidence type="ECO:0000313" key="3">
    <source>
        <dbReference type="Proteomes" id="UP000518188"/>
    </source>
</evidence>